<dbReference type="PANTHER" id="PTHR21294">
    <property type="entry name" value="ELECTRON TRANSFER FLAVOPROTEIN BETA-SUBUNIT"/>
    <property type="match status" value="1"/>
</dbReference>
<organism evidence="2 3">
    <name type="scientific">Candidatus Fischerbacteria bacterium RBG_13_37_8</name>
    <dbReference type="NCBI Taxonomy" id="1817863"/>
    <lineage>
        <taxon>Bacteria</taxon>
        <taxon>Candidatus Fischeribacteriota</taxon>
    </lineage>
</organism>
<reference evidence="2 3" key="1">
    <citation type="journal article" date="2016" name="Nat. Commun.">
        <title>Thousands of microbial genomes shed light on interconnected biogeochemical processes in an aquifer system.</title>
        <authorList>
            <person name="Anantharaman K."/>
            <person name="Brown C.T."/>
            <person name="Hug L.A."/>
            <person name="Sharon I."/>
            <person name="Castelle C.J."/>
            <person name="Probst A.J."/>
            <person name="Thomas B.C."/>
            <person name="Singh A."/>
            <person name="Wilkins M.J."/>
            <person name="Karaoz U."/>
            <person name="Brodie E.L."/>
            <person name="Williams K.H."/>
            <person name="Hubbard S.S."/>
            <person name="Banfield J.F."/>
        </authorList>
    </citation>
    <scope>NUCLEOTIDE SEQUENCE [LARGE SCALE GENOMIC DNA]</scope>
</reference>
<gene>
    <name evidence="2" type="ORF">A2Y62_09845</name>
</gene>
<dbReference type="Gene3D" id="3.40.50.620">
    <property type="entry name" value="HUPs"/>
    <property type="match status" value="1"/>
</dbReference>
<protein>
    <recommendedName>
        <fullName evidence="1">Electron transfer flavoprotein alpha/beta-subunit N-terminal domain-containing protein</fullName>
    </recommendedName>
</protein>
<dbReference type="Pfam" id="PF01012">
    <property type="entry name" value="ETF"/>
    <property type="match status" value="1"/>
</dbReference>
<dbReference type="InterPro" id="IPR014729">
    <property type="entry name" value="Rossmann-like_a/b/a_fold"/>
</dbReference>
<dbReference type="InterPro" id="IPR012255">
    <property type="entry name" value="ETF_b"/>
</dbReference>
<dbReference type="GO" id="GO:0009055">
    <property type="term" value="F:electron transfer activity"/>
    <property type="evidence" value="ECO:0007669"/>
    <property type="project" value="InterPro"/>
</dbReference>
<dbReference type="InterPro" id="IPR014730">
    <property type="entry name" value="ETF_a/b_N"/>
</dbReference>
<evidence type="ECO:0000259" key="1">
    <source>
        <dbReference type="SMART" id="SM00893"/>
    </source>
</evidence>
<proteinExistence type="predicted"/>
<dbReference type="Proteomes" id="UP000178943">
    <property type="component" value="Unassembled WGS sequence"/>
</dbReference>
<dbReference type="SUPFAM" id="SSF52402">
    <property type="entry name" value="Adenine nucleotide alpha hydrolases-like"/>
    <property type="match status" value="1"/>
</dbReference>
<dbReference type="STRING" id="1817863.A2Y62_09845"/>
<dbReference type="SMART" id="SM00893">
    <property type="entry name" value="ETF"/>
    <property type="match status" value="1"/>
</dbReference>
<name>A0A1F5V5W2_9BACT</name>
<dbReference type="AlphaFoldDB" id="A0A1F5V5W2"/>
<dbReference type="PIRSF" id="PIRSF000090">
    <property type="entry name" value="Beta-ETF"/>
    <property type="match status" value="1"/>
</dbReference>
<evidence type="ECO:0000313" key="3">
    <source>
        <dbReference type="Proteomes" id="UP000178943"/>
    </source>
</evidence>
<dbReference type="EMBL" id="MFGW01000232">
    <property type="protein sequence ID" value="OGF58790.1"/>
    <property type="molecule type" value="Genomic_DNA"/>
</dbReference>
<feature type="domain" description="Electron transfer flavoprotein alpha/beta-subunit N-terminal" evidence="1">
    <location>
        <begin position="18"/>
        <end position="215"/>
    </location>
</feature>
<sequence length="261" mass="28775">MPLKIAVLVKQVPDHEAIIQIASERELSIENRYVCSFFDEIAVEAALNIQKKYPDAELIALSAGGKKATDALRRAIALGIDQVEQIGDESIERTESNFIAYALAARLKALQPHLIICGKQAGDDDMASIGPMVAEYLKIPHASAVVSLDIDAGANKIKIGREVEGEIWQLESSLPLLITAEKGLAEPHVPVVTRVMKAMKAKIQQVPLAELGVQEYEQQGRIRRLRYVMPSSRPPVTMMQQPFPLNIEELINHLKEKGVLS</sequence>
<comment type="caution">
    <text evidence="2">The sequence shown here is derived from an EMBL/GenBank/DDBJ whole genome shotgun (WGS) entry which is preliminary data.</text>
</comment>
<evidence type="ECO:0000313" key="2">
    <source>
        <dbReference type="EMBL" id="OGF58790.1"/>
    </source>
</evidence>
<accession>A0A1F5V5W2</accession>